<evidence type="ECO:0000259" key="3">
    <source>
        <dbReference type="Pfam" id="PF01757"/>
    </source>
</evidence>
<organism evidence="4 5">
    <name type="scientific">Argiope bruennichi</name>
    <name type="common">Wasp spider</name>
    <name type="synonym">Aranea bruennichi</name>
    <dbReference type="NCBI Taxonomy" id="94029"/>
    <lineage>
        <taxon>Eukaryota</taxon>
        <taxon>Metazoa</taxon>
        <taxon>Ecdysozoa</taxon>
        <taxon>Arthropoda</taxon>
        <taxon>Chelicerata</taxon>
        <taxon>Arachnida</taxon>
        <taxon>Araneae</taxon>
        <taxon>Araneomorphae</taxon>
        <taxon>Entelegynae</taxon>
        <taxon>Araneoidea</taxon>
        <taxon>Araneidae</taxon>
        <taxon>Argiope</taxon>
    </lineage>
</organism>
<dbReference type="InterPro" id="IPR002656">
    <property type="entry name" value="Acyl_transf_3_dom"/>
</dbReference>
<accession>A0A8T0ESI7</accession>
<proteinExistence type="predicted"/>
<feature type="transmembrane region" description="Helical" evidence="2">
    <location>
        <begin position="143"/>
        <end position="162"/>
    </location>
</feature>
<keyword evidence="2" id="KW-0812">Transmembrane</keyword>
<feature type="transmembrane region" description="Helical" evidence="2">
    <location>
        <begin position="349"/>
        <end position="368"/>
    </location>
</feature>
<feature type="transmembrane region" description="Helical" evidence="2">
    <location>
        <begin position="388"/>
        <end position="409"/>
    </location>
</feature>
<keyword evidence="5" id="KW-1185">Reference proteome</keyword>
<feature type="transmembrane region" description="Helical" evidence="2">
    <location>
        <begin position="421"/>
        <end position="441"/>
    </location>
</feature>
<feature type="region of interest" description="Disordered" evidence="1">
    <location>
        <begin position="85"/>
        <end position="104"/>
    </location>
</feature>
<dbReference type="PANTHER" id="PTHR11161">
    <property type="entry name" value="O-ACYLTRANSFERASE"/>
    <property type="match status" value="1"/>
</dbReference>
<feature type="transmembrane region" description="Helical" evidence="2">
    <location>
        <begin position="461"/>
        <end position="480"/>
    </location>
</feature>
<sequence length="493" mass="57321">MDSSPRNVCNASEWQATVLGTLYHLQEALRNATTKKNWERVPKKFTPEALFMICVILIFLILSLIGSFISAWDAFYKTSPKKRFSLTGSKKKRNDTSKEDSFEEPDTDWFKSFRKFLDCFCIQKNVRKIFITTTKTQLDAINGIRTCVFFWVLLAHIGMYYVSAVKYPNDDFQTLIMSPIVQLIFDGRIPLEIFFILSGFLTSLYFCVEYSKKNGNISLLSFCVKRYFRYCLQPSWFLACSMQMHVISPLFLIALIKWPRKGYVFTGVCILGSCLVRFILIVKFNLISGCSAIVFYLSDLKAFYERFFVHVDIIWNKPHTKLSPFLVGLVLGFYLHSKNFTKSSKPNRIALFYGWMTAAILVAINFFHNNTPEKSAWETAIYDTLVSLLFYIYISRIIYLCISGQAGWLNDFLSHKYFIPFSRLSFSAYLVNLLVIEWYFLSLEEFIEYSAVSLVLLNVYLLFWIFVVSFIVAVLFEIPLSRVADLFAKKLKE</sequence>
<feature type="transmembrane region" description="Helical" evidence="2">
    <location>
        <begin position="49"/>
        <end position="75"/>
    </location>
</feature>
<dbReference type="PANTHER" id="PTHR11161:SF0">
    <property type="entry name" value="O-ACYLTRANSFERASE LIKE PROTEIN"/>
    <property type="match status" value="1"/>
</dbReference>
<comment type="caution">
    <text evidence="4">The sequence shown here is derived from an EMBL/GenBank/DDBJ whole genome shotgun (WGS) entry which is preliminary data.</text>
</comment>
<reference evidence="4" key="2">
    <citation type="submission" date="2020-06" db="EMBL/GenBank/DDBJ databases">
        <authorList>
            <person name="Sheffer M."/>
        </authorList>
    </citation>
    <scope>NUCLEOTIDE SEQUENCE</scope>
</reference>
<feature type="domain" description="Acyltransferase 3" evidence="3">
    <location>
        <begin position="230"/>
        <end position="476"/>
    </location>
</feature>
<feature type="transmembrane region" description="Helical" evidence="2">
    <location>
        <begin position="286"/>
        <end position="304"/>
    </location>
</feature>
<dbReference type="EMBL" id="JABXBU010002072">
    <property type="protein sequence ID" value="KAF8778893.1"/>
    <property type="molecule type" value="Genomic_DNA"/>
</dbReference>
<dbReference type="Pfam" id="PF01757">
    <property type="entry name" value="Acyl_transf_3"/>
    <property type="match status" value="1"/>
</dbReference>
<dbReference type="InterPro" id="IPR052728">
    <property type="entry name" value="O2_lipid_transport_reg"/>
</dbReference>
<reference evidence="4" key="1">
    <citation type="journal article" date="2020" name="bioRxiv">
        <title>Chromosome-level reference genome of the European wasp spider Argiope bruennichi: a resource for studies on range expansion and evolutionary adaptation.</title>
        <authorList>
            <person name="Sheffer M.M."/>
            <person name="Hoppe A."/>
            <person name="Krehenwinkel H."/>
            <person name="Uhl G."/>
            <person name="Kuss A.W."/>
            <person name="Jensen L."/>
            <person name="Jensen C."/>
            <person name="Gillespie R.G."/>
            <person name="Hoff K.J."/>
            <person name="Prost S."/>
        </authorList>
    </citation>
    <scope>NUCLEOTIDE SEQUENCE</scope>
</reference>
<evidence type="ECO:0000313" key="4">
    <source>
        <dbReference type="EMBL" id="KAF8778893.1"/>
    </source>
</evidence>
<feature type="transmembrane region" description="Helical" evidence="2">
    <location>
        <begin position="189"/>
        <end position="208"/>
    </location>
</feature>
<evidence type="ECO:0000256" key="2">
    <source>
        <dbReference type="SAM" id="Phobius"/>
    </source>
</evidence>
<dbReference type="Proteomes" id="UP000807504">
    <property type="component" value="Unassembled WGS sequence"/>
</dbReference>
<protein>
    <submittedName>
        <fullName evidence="4">Nose resistant to fluoxetine protein 6 like protein</fullName>
    </submittedName>
</protein>
<gene>
    <name evidence="4" type="ORF">HNY73_015574</name>
</gene>
<evidence type="ECO:0000313" key="5">
    <source>
        <dbReference type="Proteomes" id="UP000807504"/>
    </source>
</evidence>
<name>A0A8T0ESI7_ARGBR</name>
<keyword evidence="2" id="KW-1133">Transmembrane helix</keyword>
<feature type="transmembrane region" description="Helical" evidence="2">
    <location>
        <begin position="319"/>
        <end position="337"/>
    </location>
</feature>
<dbReference type="AlphaFoldDB" id="A0A8T0ESI7"/>
<dbReference type="GO" id="GO:0016747">
    <property type="term" value="F:acyltransferase activity, transferring groups other than amino-acyl groups"/>
    <property type="evidence" value="ECO:0007669"/>
    <property type="project" value="InterPro"/>
</dbReference>
<feature type="transmembrane region" description="Helical" evidence="2">
    <location>
        <begin position="235"/>
        <end position="256"/>
    </location>
</feature>
<evidence type="ECO:0000256" key="1">
    <source>
        <dbReference type="SAM" id="MobiDB-lite"/>
    </source>
</evidence>
<keyword evidence="2" id="KW-0472">Membrane</keyword>